<name>A0A1Q6DVW5_METT1</name>
<dbReference type="InParanoid" id="A0A1Q6DVW5"/>
<protein>
    <submittedName>
        <fullName evidence="1">Vsr-like endonucleases PD-DExK superfamily</fullName>
    </submittedName>
</protein>
<accession>A0A1Q6DVW5</accession>
<reference evidence="1" key="1">
    <citation type="submission" date="2016-12" db="EMBL/GenBank/DDBJ databases">
        <title>Discovery of methanogenic haloarchaea.</title>
        <authorList>
            <person name="Sorokin D.Y."/>
            <person name="Makarova K.S."/>
            <person name="Abbas B."/>
            <person name="Ferrer M."/>
            <person name="Golyshin P.N."/>
        </authorList>
    </citation>
    <scope>NUCLEOTIDE SEQUENCE [LARGE SCALE GENOMIC DNA]</scope>
    <source>
        <strain evidence="1">HMET1</strain>
    </source>
</reference>
<dbReference type="GO" id="GO:0004519">
    <property type="term" value="F:endonuclease activity"/>
    <property type="evidence" value="ECO:0007669"/>
    <property type="project" value="UniProtKB-KW"/>
</dbReference>
<dbReference type="AlphaFoldDB" id="A0A1Q6DVW5"/>
<evidence type="ECO:0000313" key="2">
    <source>
        <dbReference type="Proteomes" id="UP000185744"/>
    </source>
</evidence>
<sequence>MSEGRRAFRRYFGYFTILFGMRNTGFSTKKLNLRGKIIFKVTEFERDLVDAFNSFFDENGINAIAYRRKQHRFSSQFVDILVDSLNPSYYLAIENKSISVASGTSCLYFSQHFSENQISRIDNFLEKSGRSGFLSVELKMGKGNKRRAYMIPWDQVKKKVENDEVGFELNEIKSFVKLKRDGGGYRIPYKFI</sequence>
<comment type="caution">
    <text evidence="1">The sequence shown here is derived from an EMBL/GenBank/DDBJ whole genome shotgun (WGS) entry which is preliminary data.</text>
</comment>
<dbReference type="Proteomes" id="UP000185744">
    <property type="component" value="Unassembled WGS sequence"/>
</dbReference>
<gene>
    <name evidence="1" type="ORF">BTN85_0943</name>
</gene>
<evidence type="ECO:0000313" key="1">
    <source>
        <dbReference type="EMBL" id="OKY78452.1"/>
    </source>
</evidence>
<keyword evidence="2" id="KW-1185">Reference proteome</keyword>
<proteinExistence type="predicted"/>
<dbReference type="EMBL" id="MSDW01000001">
    <property type="protein sequence ID" value="OKY78452.1"/>
    <property type="molecule type" value="Genomic_DNA"/>
</dbReference>
<organism evidence="1 2">
    <name type="scientific">Methanohalarchaeum thermophilum</name>
    <dbReference type="NCBI Taxonomy" id="1903181"/>
    <lineage>
        <taxon>Archaea</taxon>
        <taxon>Methanobacteriati</taxon>
        <taxon>Methanobacteriota</taxon>
        <taxon>Methanonatronarchaeia</taxon>
        <taxon>Methanonatronarchaeales</taxon>
        <taxon>Methanonatronarchaeaceae</taxon>
        <taxon>Candidatus Methanohalarchaeum</taxon>
    </lineage>
</organism>